<dbReference type="InterPro" id="IPR015422">
    <property type="entry name" value="PyrdxlP-dep_Trfase_small"/>
</dbReference>
<dbReference type="GO" id="GO:0008483">
    <property type="term" value="F:transaminase activity"/>
    <property type="evidence" value="ECO:0007669"/>
    <property type="project" value="UniProtKB-KW"/>
</dbReference>
<dbReference type="KEGG" id="nah:F5544_17110"/>
<dbReference type="InterPro" id="IPR015421">
    <property type="entry name" value="PyrdxlP-dep_Trfase_major"/>
</dbReference>
<dbReference type="AlphaFoldDB" id="A0A6G9YDP5"/>
<keyword evidence="4" id="KW-0808">Transferase</keyword>
<organism evidence="4 5">
    <name type="scientific">Nocardia arthritidis</name>
    <dbReference type="NCBI Taxonomy" id="228602"/>
    <lineage>
        <taxon>Bacteria</taxon>
        <taxon>Bacillati</taxon>
        <taxon>Actinomycetota</taxon>
        <taxon>Actinomycetes</taxon>
        <taxon>Mycobacteriales</taxon>
        <taxon>Nocardiaceae</taxon>
        <taxon>Nocardia</taxon>
    </lineage>
</organism>
<dbReference type="Gene3D" id="3.40.640.10">
    <property type="entry name" value="Type I PLP-dependent aspartate aminotransferase-like (Major domain)"/>
    <property type="match status" value="1"/>
</dbReference>
<accession>A0A6G9YDP5</accession>
<dbReference type="RefSeq" id="WP_167474140.1">
    <property type="nucleotide sequence ID" value="NZ_CP046172.1"/>
</dbReference>
<name>A0A6G9YDP5_9NOCA</name>
<dbReference type="CDD" id="cd05121">
    <property type="entry name" value="ABC1_ADCK3-like"/>
    <property type="match status" value="1"/>
</dbReference>
<dbReference type="SUPFAM" id="SSF53383">
    <property type="entry name" value="PLP-dependent transferases"/>
    <property type="match status" value="1"/>
</dbReference>
<dbReference type="PROSITE" id="PS50011">
    <property type="entry name" value="PROTEIN_KINASE_DOM"/>
    <property type="match status" value="1"/>
</dbReference>
<dbReference type="GO" id="GO:0005524">
    <property type="term" value="F:ATP binding"/>
    <property type="evidence" value="ECO:0007669"/>
    <property type="project" value="InterPro"/>
</dbReference>
<dbReference type="InterPro" id="IPR011009">
    <property type="entry name" value="Kinase-like_dom_sf"/>
</dbReference>
<dbReference type="Gene3D" id="1.10.510.10">
    <property type="entry name" value="Transferase(Phosphotransferase) domain 1"/>
    <property type="match status" value="1"/>
</dbReference>
<dbReference type="Pfam" id="PF03109">
    <property type="entry name" value="ABC1"/>
    <property type="match status" value="1"/>
</dbReference>
<dbReference type="PANTHER" id="PTHR43713">
    <property type="entry name" value="GLUTAMATE-1-SEMIALDEHYDE 2,1-AMINOMUTASE"/>
    <property type="match status" value="1"/>
</dbReference>
<dbReference type="PROSITE" id="PS00600">
    <property type="entry name" value="AA_TRANSFER_CLASS_3"/>
    <property type="match status" value="1"/>
</dbReference>
<keyword evidence="2" id="KW-0663">Pyridoxal phosphate</keyword>
<dbReference type="PANTHER" id="PTHR43713:SF3">
    <property type="entry name" value="GLUTAMATE-1-SEMIALDEHYDE 2,1-AMINOMUTASE 1, CHLOROPLASTIC-RELATED"/>
    <property type="match status" value="1"/>
</dbReference>
<dbReference type="GO" id="GO:0004672">
    <property type="term" value="F:protein kinase activity"/>
    <property type="evidence" value="ECO:0007669"/>
    <property type="project" value="InterPro"/>
</dbReference>
<gene>
    <name evidence="4" type="ORF">F5544_17110</name>
</gene>
<keyword evidence="5" id="KW-1185">Reference proteome</keyword>
<evidence type="ECO:0000256" key="1">
    <source>
        <dbReference type="ARBA" id="ARBA00001933"/>
    </source>
</evidence>
<dbReference type="InterPro" id="IPR005814">
    <property type="entry name" value="Aminotrans_3"/>
</dbReference>
<dbReference type="InterPro" id="IPR015424">
    <property type="entry name" value="PyrdxlP-dep_Trfase"/>
</dbReference>
<evidence type="ECO:0000313" key="4">
    <source>
        <dbReference type="EMBL" id="QIS11298.1"/>
    </source>
</evidence>
<proteinExistence type="predicted"/>
<evidence type="ECO:0000259" key="3">
    <source>
        <dbReference type="PROSITE" id="PS50011"/>
    </source>
</evidence>
<reference evidence="4 5" key="1">
    <citation type="journal article" date="2019" name="ACS Chem. Biol.">
        <title>Identification and Mobilization of a Cryptic Antibiotic Biosynthesis Gene Locus from a Human-Pathogenic Nocardia Isolate.</title>
        <authorList>
            <person name="Herisse M."/>
            <person name="Ishida K."/>
            <person name="Porter J.L."/>
            <person name="Howden B."/>
            <person name="Hertweck C."/>
            <person name="Stinear T.P."/>
            <person name="Pidot S.J."/>
        </authorList>
    </citation>
    <scope>NUCLEOTIDE SEQUENCE [LARGE SCALE GENOMIC DNA]</scope>
    <source>
        <strain evidence="4 5">AUSMDU00012717</strain>
    </source>
</reference>
<dbReference type="SUPFAM" id="SSF56112">
    <property type="entry name" value="Protein kinase-like (PK-like)"/>
    <property type="match status" value="1"/>
</dbReference>
<dbReference type="InterPro" id="IPR049704">
    <property type="entry name" value="Aminotrans_3_PPA_site"/>
</dbReference>
<dbReference type="Pfam" id="PF00202">
    <property type="entry name" value="Aminotran_3"/>
    <property type="match status" value="1"/>
</dbReference>
<dbReference type="InterPro" id="IPR000719">
    <property type="entry name" value="Prot_kinase_dom"/>
</dbReference>
<dbReference type="EMBL" id="CP046172">
    <property type="protein sequence ID" value="QIS11298.1"/>
    <property type="molecule type" value="Genomic_DNA"/>
</dbReference>
<keyword evidence="4" id="KW-0032">Aminotransferase</keyword>
<comment type="cofactor">
    <cofactor evidence="1">
        <name>pyridoxal 5'-phosphate</name>
        <dbReference type="ChEBI" id="CHEBI:597326"/>
    </cofactor>
</comment>
<dbReference type="Proteomes" id="UP000503540">
    <property type="component" value="Chromosome"/>
</dbReference>
<evidence type="ECO:0000313" key="5">
    <source>
        <dbReference type="Proteomes" id="UP000503540"/>
    </source>
</evidence>
<dbReference type="InterPro" id="IPR004147">
    <property type="entry name" value="ABC1_dom"/>
</dbReference>
<feature type="domain" description="Protein kinase" evidence="3">
    <location>
        <begin position="106"/>
        <end position="470"/>
    </location>
</feature>
<sequence length="873" mass="97364">MLKHLAKAATFTALGAAEYSLAALRERGNRSRDQRRADAILEFLVRMGPIYIKMGQIAATRSDLLPPEWVNTLRALQDRTPHMPPERTRRAIERELGGPIEKTFRTIDLTPVASASVAQVHIAELCDGRKVAVKLVKDAVPEQIDESLGAIGNLLRLAHRATPRIRELELPKRFDEVARLLRPQADMTHEATQQRRIYANFRSHPYVRVPAVLPELVTARMLVMEYMDGIPGKHSDTVGFPPERLAQRLQDVIYTMLYMHGLSHGDPHPGNIMFGPEGELILLDYGVTVELSEDEKWGLSSFYYACTRKEWDIAIDRFTRYFVLAGPELERNRAEYDAKMAEVLRYHFDVSSNRWSTVAYFNDVSAVLRQYNSQYTTNFTKVELVFLSCEGFASQINPGIDIWANARKFTDRYSPYMNAEVERRFAESFAQQMPTSLKMRDRARDTLVAPTHIDRYFFPSGFPVFVKEAVGGMVRDFDGNEYIDLSGGYGPHLLGYAHPAINAAIADGVARGLVNGIGNPAEIELAELLVDAFPSADKALLCNSGTEAIQIAIRMCRGLRRRTKVAKFEGHYHGFSDQGMVSSWFRFSGDRDEPKPVAGSLGVAPGTVESTMVLQYGDRAGLARLRAHADELACVILEPMPTSVVTLKLEFLAELRTLCTELGIPLIFDEVVSGFRVAYGGVQVLADIHPDLTCLGKVIGGGLPCGAVVGAAQLIDMAKSSQDPFYDYENKVFAGGTLSGNSLTCAAGLAALRHLGSHQEIYTRLEDNTQRLAAMMREAAHRRDIACRINARNSVFSLNFSHREAGLYRERMAGSNFKATIALAYYMRKHQVYLPELHSFLISAAHTSEDLDQVAHAFEKSLDEMLADQLFVI</sequence>
<protein>
    <submittedName>
        <fullName evidence="4">Aminotransferase class III-fold pyridoxal phosphate-dependent enzyme</fullName>
    </submittedName>
</protein>
<evidence type="ECO:0000256" key="2">
    <source>
        <dbReference type="ARBA" id="ARBA00022898"/>
    </source>
</evidence>
<dbReference type="GO" id="GO:0030170">
    <property type="term" value="F:pyridoxal phosphate binding"/>
    <property type="evidence" value="ECO:0007669"/>
    <property type="project" value="InterPro"/>
</dbReference>
<dbReference type="Gene3D" id="3.90.1150.10">
    <property type="entry name" value="Aspartate Aminotransferase, domain 1"/>
    <property type="match status" value="1"/>
</dbReference>